<evidence type="ECO:0000256" key="1">
    <source>
        <dbReference type="SAM" id="Phobius"/>
    </source>
</evidence>
<dbReference type="AlphaFoldDB" id="A0A368N1G0"/>
<organism evidence="2 3">
    <name type="scientific">Chryseobacterium lacus</name>
    <dbReference type="NCBI Taxonomy" id="2058346"/>
    <lineage>
        <taxon>Bacteria</taxon>
        <taxon>Pseudomonadati</taxon>
        <taxon>Bacteroidota</taxon>
        <taxon>Flavobacteriia</taxon>
        <taxon>Flavobacteriales</taxon>
        <taxon>Weeksellaceae</taxon>
        <taxon>Chryseobacterium group</taxon>
        <taxon>Chryseobacterium</taxon>
    </lineage>
</organism>
<keyword evidence="3" id="KW-1185">Reference proteome</keyword>
<dbReference type="RefSeq" id="WP_114303065.1">
    <property type="nucleotide sequence ID" value="NZ_QPIE01000002.1"/>
</dbReference>
<name>A0A368N1G0_9FLAO</name>
<gene>
    <name evidence="2" type="ORF">DQ356_03465</name>
</gene>
<sequence length="109" mass="12317">MKNKQTLQAIISLVALVCLLAGWFNFFSPEINEFLYQKIFFILIGISFILMAPTLSNRNFIYPMYLSAALCIIGALIPTDSRFDAMKTIGLLAGVVISIFNRPRIPRQQ</sequence>
<dbReference type="OrthoDB" id="1268537at2"/>
<dbReference type="EMBL" id="QPIE01000002">
    <property type="protein sequence ID" value="RCU44086.1"/>
    <property type="molecule type" value="Genomic_DNA"/>
</dbReference>
<keyword evidence="1" id="KW-0472">Membrane</keyword>
<keyword evidence="1" id="KW-1133">Transmembrane helix</keyword>
<dbReference type="Proteomes" id="UP000252172">
    <property type="component" value="Unassembled WGS sequence"/>
</dbReference>
<proteinExistence type="predicted"/>
<accession>A0A368N1G0</accession>
<feature type="transmembrane region" description="Helical" evidence="1">
    <location>
        <begin position="60"/>
        <end position="79"/>
    </location>
</feature>
<reference evidence="2 3" key="1">
    <citation type="submission" date="2018-07" db="EMBL/GenBank/DDBJ databases">
        <title>Chryseobacterium lacus sp. nov., isolated from lake water.</title>
        <authorList>
            <person name="Li C.-M."/>
        </authorList>
    </citation>
    <scope>NUCLEOTIDE SEQUENCE [LARGE SCALE GENOMIC DNA]</scope>
    <source>
        <strain evidence="2 3">YLOS41</strain>
    </source>
</reference>
<feature type="transmembrane region" description="Helical" evidence="1">
    <location>
        <begin position="7"/>
        <end position="28"/>
    </location>
</feature>
<evidence type="ECO:0000313" key="2">
    <source>
        <dbReference type="EMBL" id="RCU44086.1"/>
    </source>
</evidence>
<protein>
    <submittedName>
        <fullName evidence="2">Uncharacterized protein</fullName>
    </submittedName>
</protein>
<comment type="caution">
    <text evidence="2">The sequence shown here is derived from an EMBL/GenBank/DDBJ whole genome shotgun (WGS) entry which is preliminary data.</text>
</comment>
<feature type="transmembrane region" description="Helical" evidence="1">
    <location>
        <begin position="34"/>
        <end position="53"/>
    </location>
</feature>
<evidence type="ECO:0000313" key="3">
    <source>
        <dbReference type="Proteomes" id="UP000252172"/>
    </source>
</evidence>
<keyword evidence="1" id="KW-0812">Transmembrane</keyword>